<feature type="domain" description="OVATE" evidence="6">
    <location>
        <begin position="122"/>
        <end position="185"/>
    </location>
</feature>
<sequence>MMPTSSSVTLKAKLLKPFKKLLHVFKFKLKRPIFRPFSRFRKLWGTASQKTRPKKRIHRLLPFFRSSMKSEESDVVGELRSVPEAAQEQALFPCPLPPPRHPPPPITPAYVRAGEGVGRREVASRNDVIEDSCRSFENYLVEMIVEEGKMKDLTDVEELLYCWKNLKCPVFHDLVCRFYGDLCRDLFSGDKDEEIDGF</sequence>
<keyword evidence="3" id="KW-0805">Transcription regulation</keyword>
<evidence type="ECO:0000313" key="7">
    <source>
        <dbReference type="EMBL" id="RWR81214.1"/>
    </source>
</evidence>
<accession>A0A443NRR7</accession>
<keyword evidence="2" id="KW-0678">Repressor</keyword>
<dbReference type="PANTHER" id="PTHR34042:SF1">
    <property type="entry name" value="TRANSCRIPTION REPRESSOR OFP17"/>
    <property type="match status" value="1"/>
</dbReference>
<dbReference type="EMBL" id="QPKB01000003">
    <property type="protein sequence ID" value="RWR81214.1"/>
    <property type="molecule type" value="Genomic_DNA"/>
</dbReference>
<keyword evidence="8" id="KW-1185">Reference proteome</keyword>
<keyword evidence="4" id="KW-0804">Transcription</keyword>
<evidence type="ECO:0000256" key="3">
    <source>
        <dbReference type="ARBA" id="ARBA00023015"/>
    </source>
</evidence>
<dbReference type="AlphaFoldDB" id="A0A443NRR7"/>
<organism evidence="7 8">
    <name type="scientific">Cinnamomum micranthum f. kanehirae</name>
    <dbReference type="NCBI Taxonomy" id="337451"/>
    <lineage>
        <taxon>Eukaryota</taxon>
        <taxon>Viridiplantae</taxon>
        <taxon>Streptophyta</taxon>
        <taxon>Embryophyta</taxon>
        <taxon>Tracheophyta</taxon>
        <taxon>Spermatophyta</taxon>
        <taxon>Magnoliopsida</taxon>
        <taxon>Magnoliidae</taxon>
        <taxon>Laurales</taxon>
        <taxon>Lauraceae</taxon>
        <taxon>Cinnamomum</taxon>
    </lineage>
</organism>
<dbReference type="GO" id="GO:0045892">
    <property type="term" value="P:negative regulation of DNA-templated transcription"/>
    <property type="evidence" value="ECO:0007669"/>
    <property type="project" value="InterPro"/>
</dbReference>
<dbReference type="Proteomes" id="UP000283530">
    <property type="component" value="Unassembled WGS sequence"/>
</dbReference>
<dbReference type="OrthoDB" id="1871608at2759"/>
<keyword evidence="5" id="KW-0539">Nucleus</keyword>
<dbReference type="GO" id="GO:0005634">
    <property type="term" value="C:nucleus"/>
    <property type="evidence" value="ECO:0007669"/>
    <property type="project" value="UniProtKB-SubCell"/>
</dbReference>
<reference evidence="7 8" key="1">
    <citation type="journal article" date="2019" name="Nat. Plants">
        <title>Stout camphor tree genome fills gaps in understanding of flowering plant genome evolution.</title>
        <authorList>
            <person name="Chaw S.M."/>
            <person name="Liu Y.C."/>
            <person name="Wu Y.W."/>
            <person name="Wang H.Y."/>
            <person name="Lin C.I."/>
            <person name="Wu C.S."/>
            <person name="Ke H.M."/>
            <person name="Chang L.Y."/>
            <person name="Hsu C.Y."/>
            <person name="Yang H.T."/>
            <person name="Sudianto E."/>
            <person name="Hsu M.H."/>
            <person name="Wu K.P."/>
            <person name="Wang L.N."/>
            <person name="Leebens-Mack J.H."/>
            <person name="Tsai I.J."/>
        </authorList>
    </citation>
    <scope>NUCLEOTIDE SEQUENCE [LARGE SCALE GENOMIC DNA]</scope>
    <source>
        <strain evidence="8">cv. Chaw 1501</strain>
        <tissue evidence="7">Young leaves</tissue>
    </source>
</reference>
<dbReference type="PANTHER" id="PTHR34042">
    <property type="entry name" value="TRANSCRIPTION REPRESSOR OFP17"/>
    <property type="match status" value="1"/>
</dbReference>
<comment type="subcellular location">
    <subcellularLocation>
        <location evidence="1">Nucleus</location>
    </subcellularLocation>
</comment>
<proteinExistence type="predicted"/>
<evidence type="ECO:0000313" key="8">
    <source>
        <dbReference type="Proteomes" id="UP000283530"/>
    </source>
</evidence>
<evidence type="ECO:0000256" key="5">
    <source>
        <dbReference type="ARBA" id="ARBA00023242"/>
    </source>
</evidence>
<dbReference type="PROSITE" id="PS51754">
    <property type="entry name" value="OVATE"/>
    <property type="match status" value="1"/>
</dbReference>
<dbReference type="STRING" id="337451.A0A443NRR7"/>
<protein>
    <submittedName>
        <fullName evidence="7">Transcription repressor OFP17</fullName>
    </submittedName>
</protein>
<gene>
    <name evidence="7" type="ORF">CKAN_00988700</name>
</gene>
<dbReference type="InterPro" id="IPR044686">
    <property type="entry name" value="OFP17"/>
</dbReference>
<name>A0A443NRR7_9MAGN</name>
<evidence type="ECO:0000256" key="4">
    <source>
        <dbReference type="ARBA" id="ARBA00023163"/>
    </source>
</evidence>
<dbReference type="Pfam" id="PF04844">
    <property type="entry name" value="Ovate"/>
    <property type="match status" value="1"/>
</dbReference>
<evidence type="ECO:0000259" key="6">
    <source>
        <dbReference type="PROSITE" id="PS51754"/>
    </source>
</evidence>
<dbReference type="InterPro" id="IPR006458">
    <property type="entry name" value="Ovate_C"/>
</dbReference>
<comment type="caution">
    <text evidence="7">The sequence shown here is derived from an EMBL/GenBank/DDBJ whole genome shotgun (WGS) entry which is preliminary data.</text>
</comment>
<evidence type="ECO:0000256" key="1">
    <source>
        <dbReference type="ARBA" id="ARBA00004123"/>
    </source>
</evidence>
<evidence type="ECO:0000256" key="2">
    <source>
        <dbReference type="ARBA" id="ARBA00022491"/>
    </source>
</evidence>